<keyword evidence="5" id="KW-1185">Reference proteome</keyword>
<evidence type="ECO:0000313" key="4">
    <source>
        <dbReference type="EMBL" id="KAK4249493.1"/>
    </source>
</evidence>
<dbReference type="AlphaFoldDB" id="A0AAN7CW49"/>
<feature type="region of interest" description="Disordered" evidence="2">
    <location>
        <begin position="33"/>
        <end position="97"/>
    </location>
</feature>
<accession>A0AAN7CW49</accession>
<gene>
    <name evidence="4" type="ORF">C7999DRAFT_12706</name>
</gene>
<feature type="domain" description="BHLH" evidence="3">
    <location>
        <begin position="242"/>
        <end position="326"/>
    </location>
</feature>
<dbReference type="SUPFAM" id="SSF47459">
    <property type="entry name" value="HLH, helix-loop-helix DNA-binding domain"/>
    <property type="match status" value="1"/>
</dbReference>
<dbReference type="EMBL" id="MU857623">
    <property type="protein sequence ID" value="KAK4249493.1"/>
    <property type="molecule type" value="Genomic_DNA"/>
</dbReference>
<feature type="compositionally biased region" description="Polar residues" evidence="2">
    <location>
        <begin position="64"/>
        <end position="75"/>
    </location>
</feature>
<reference evidence="4" key="2">
    <citation type="submission" date="2023-05" db="EMBL/GenBank/DDBJ databases">
        <authorList>
            <consortium name="Lawrence Berkeley National Laboratory"/>
            <person name="Steindorff A."/>
            <person name="Hensen N."/>
            <person name="Bonometti L."/>
            <person name="Westerberg I."/>
            <person name="Brannstrom I.O."/>
            <person name="Guillou S."/>
            <person name="Cros-Aarteil S."/>
            <person name="Calhoun S."/>
            <person name="Haridas S."/>
            <person name="Kuo A."/>
            <person name="Mondo S."/>
            <person name="Pangilinan J."/>
            <person name="Riley R."/>
            <person name="Labutti K."/>
            <person name="Andreopoulos B."/>
            <person name="Lipzen A."/>
            <person name="Chen C."/>
            <person name="Yanf M."/>
            <person name="Daum C."/>
            <person name="Ng V."/>
            <person name="Clum A."/>
            <person name="Ohm R."/>
            <person name="Martin F."/>
            <person name="Silar P."/>
            <person name="Natvig D."/>
            <person name="Lalanne C."/>
            <person name="Gautier V."/>
            <person name="Ament-Velasquez S.L."/>
            <person name="Kruys A."/>
            <person name="Hutchinson M.I."/>
            <person name="Powell A.J."/>
            <person name="Barry K."/>
            <person name="Miller A.N."/>
            <person name="Grigoriev I.V."/>
            <person name="Debuchy R."/>
            <person name="Gladieux P."/>
            <person name="Thoren M.H."/>
            <person name="Johannesson H."/>
        </authorList>
    </citation>
    <scope>NUCLEOTIDE SEQUENCE</scope>
    <source>
        <strain evidence="4">CBS 359.72</strain>
    </source>
</reference>
<dbReference type="Gene3D" id="4.10.280.10">
    <property type="entry name" value="Helix-loop-helix DNA-binding domain"/>
    <property type="match status" value="1"/>
</dbReference>
<feature type="region of interest" description="Disordered" evidence="2">
    <location>
        <begin position="185"/>
        <end position="206"/>
    </location>
</feature>
<proteinExistence type="predicted"/>
<evidence type="ECO:0000256" key="2">
    <source>
        <dbReference type="SAM" id="MobiDB-lite"/>
    </source>
</evidence>
<organism evidence="4 5">
    <name type="scientific">Corynascus novoguineensis</name>
    <dbReference type="NCBI Taxonomy" id="1126955"/>
    <lineage>
        <taxon>Eukaryota</taxon>
        <taxon>Fungi</taxon>
        <taxon>Dikarya</taxon>
        <taxon>Ascomycota</taxon>
        <taxon>Pezizomycotina</taxon>
        <taxon>Sordariomycetes</taxon>
        <taxon>Sordariomycetidae</taxon>
        <taxon>Sordariales</taxon>
        <taxon>Chaetomiaceae</taxon>
        <taxon>Corynascus</taxon>
    </lineage>
</organism>
<reference evidence="4" key="1">
    <citation type="journal article" date="2023" name="Mol. Phylogenet. Evol.">
        <title>Genome-scale phylogeny and comparative genomics of the fungal order Sordariales.</title>
        <authorList>
            <person name="Hensen N."/>
            <person name="Bonometti L."/>
            <person name="Westerberg I."/>
            <person name="Brannstrom I.O."/>
            <person name="Guillou S."/>
            <person name="Cros-Aarteil S."/>
            <person name="Calhoun S."/>
            <person name="Haridas S."/>
            <person name="Kuo A."/>
            <person name="Mondo S."/>
            <person name="Pangilinan J."/>
            <person name="Riley R."/>
            <person name="LaButti K."/>
            <person name="Andreopoulos B."/>
            <person name="Lipzen A."/>
            <person name="Chen C."/>
            <person name="Yan M."/>
            <person name="Daum C."/>
            <person name="Ng V."/>
            <person name="Clum A."/>
            <person name="Steindorff A."/>
            <person name="Ohm R.A."/>
            <person name="Martin F."/>
            <person name="Silar P."/>
            <person name="Natvig D.O."/>
            <person name="Lalanne C."/>
            <person name="Gautier V."/>
            <person name="Ament-Velasquez S.L."/>
            <person name="Kruys A."/>
            <person name="Hutchinson M.I."/>
            <person name="Powell A.J."/>
            <person name="Barry K."/>
            <person name="Miller A.N."/>
            <person name="Grigoriev I.V."/>
            <person name="Debuchy R."/>
            <person name="Gladieux P."/>
            <person name="Hiltunen Thoren M."/>
            <person name="Johannesson H."/>
        </authorList>
    </citation>
    <scope>NUCLEOTIDE SEQUENCE</scope>
    <source>
        <strain evidence="4">CBS 359.72</strain>
    </source>
</reference>
<name>A0AAN7CW49_9PEZI</name>
<keyword evidence="1" id="KW-0175">Coiled coil</keyword>
<dbReference type="GO" id="GO:0046983">
    <property type="term" value="F:protein dimerization activity"/>
    <property type="evidence" value="ECO:0007669"/>
    <property type="project" value="InterPro"/>
</dbReference>
<dbReference type="SMART" id="SM00353">
    <property type="entry name" value="HLH"/>
    <property type="match status" value="1"/>
</dbReference>
<feature type="coiled-coil region" evidence="1">
    <location>
        <begin position="316"/>
        <end position="350"/>
    </location>
</feature>
<feature type="compositionally biased region" description="Basic residues" evidence="2">
    <location>
        <begin position="221"/>
        <end position="230"/>
    </location>
</feature>
<feature type="compositionally biased region" description="Polar residues" evidence="2">
    <location>
        <begin position="185"/>
        <end position="198"/>
    </location>
</feature>
<feature type="region of interest" description="Disordered" evidence="2">
    <location>
        <begin position="221"/>
        <end position="243"/>
    </location>
</feature>
<dbReference type="Pfam" id="PF00010">
    <property type="entry name" value="HLH"/>
    <property type="match status" value="1"/>
</dbReference>
<dbReference type="PROSITE" id="PS50888">
    <property type="entry name" value="BHLH"/>
    <property type="match status" value="1"/>
</dbReference>
<protein>
    <recommendedName>
        <fullName evidence="3">BHLH domain-containing protein</fullName>
    </recommendedName>
</protein>
<comment type="caution">
    <text evidence="4">The sequence shown here is derived from an EMBL/GenBank/DDBJ whole genome shotgun (WGS) entry which is preliminary data.</text>
</comment>
<dbReference type="InterPro" id="IPR036638">
    <property type="entry name" value="HLH_DNA-bd_sf"/>
</dbReference>
<evidence type="ECO:0000313" key="5">
    <source>
        <dbReference type="Proteomes" id="UP001303647"/>
    </source>
</evidence>
<evidence type="ECO:0000256" key="1">
    <source>
        <dbReference type="SAM" id="Coils"/>
    </source>
</evidence>
<dbReference type="Proteomes" id="UP001303647">
    <property type="component" value="Unassembled WGS sequence"/>
</dbReference>
<evidence type="ECO:0000259" key="3">
    <source>
        <dbReference type="PROSITE" id="PS50888"/>
    </source>
</evidence>
<dbReference type="InterPro" id="IPR011598">
    <property type="entry name" value="bHLH_dom"/>
</dbReference>
<sequence>MDHGQPWSSNRPSEAIDGLHDGMLSAGLVAQPVADSHRGSSRSDPWTAGTEPGCSPRFGELFIHTQQQTATQTCGLPSPAPTAPAASPSDWPKHDASCVTGAWPASPISPTAGEGVAVGFNNHLLYPPHTTPPLLDVGFQDWIGTHSNFNLNFNHGYSGAPPVASLANAVSPDLVCPWPSHNPITTGNDEKGVNQSKPSTSSTTAAVRARAGADGLTLRTAARRVKRPAPHPRPGESAAHQRARANHNLVEQKYRHRLHARFEALLDALPKGILGEDSIDQACDNGGTGWDDGSGISGERGIKGKNNRRMSKVDVLSKAERVIRFLEGDIERIKGEMEELRRQSETAYRTRPRTQASECGHCEWLVEGESRYPSG</sequence>